<feature type="region of interest" description="Disordered" evidence="9">
    <location>
        <begin position="820"/>
        <end position="917"/>
    </location>
</feature>
<evidence type="ECO:0000256" key="6">
    <source>
        <dbReference type="ARBA" id="ARBA00023125"/>
    </source>
</evidence>
<keyword evidence="8" id="KW-0539">Nucleus</keyword>
<reference evidence="12" key="1">
    <citation type="submission" date="2022-04" db="EMBL/GenBank/DDBJ databases">
        <title>A functionally conserved STORR gene fusion in Papaver species that diverged 16.8 million years ago.</title>
        <authorList>
            <person name="Catania T."/>
        </authorList>
    </citation>
    <scope>NUCLEOTIDE SEQUENCE</scope>
    <source>
        <strain evidence="12">S-188037</strain>
    </source>
</reference>
<evidence type="ECO:0000256" key="9">
    <source>
        <dbReference type="SAM" id="MobiDB-lite"/>
    </source>
</evidence>
<dbReference type="GO" id="GO:0005634">
    <property type="term" value="C:nucleus"/>
    <property type="evidence" value="ECO:0007669"/>
    <property type="project" value="UniProtKB-SubCell"/>
</dbReference>
<dbReference type="Gene3D" id="2.40.330.10">
    <property type="entry name" value="DNA-binding pseudobarrel domain"/>
    <property type="match status" value="1"/>
</dbReference>
<proteinExistence type="predicted"/>
<evidence type="ECO:0000313" key="12">
    <source>
        <dbReference type="EMBL" id="KAI3832925.1"/>
    </source>
</evidence>
<feature type="domain" description="TF-B3" evidence="10">
    <location>
        <begin position="405"/>
        <end position="506"/>
    </location>
</feature>
<feature type="region of interest" description="Disordered" evidence="9">
    <location>
        <begin position="724"/>
        <end position="745"/>
    </location>
</feature>
<dbReference type="InterPro" id="IPR057743">
    <property type="entry name" value="Zfn_VAL1-3_N"/>
</dbReference>
<dbReference type="CDD" id="cd10017">
    <property type="entry name" value="B3_DNA"/>
    <property type="match status" value="1"/>
</dbReference>
<dbReference type="SMART" id="SM01019">
    <property type="entry name" value="B3"/>
    <property type="match status" value="1"/>
</dbReference>
<feature type="compositionally biased region" description="Basic and acidic residues" evidence="9">
    <location>
        <begin position="820"/>
        <end position="838"/>
    </location>
</feature>
<dbReference type="Pfam" id="PF02362">
    <property type="entry name" value="B3"/>
    <property type="match status" value="1"/>
</dbReference>
<feature type="compositionally biased region" description="Polar residues" evidence="9">
    <location>
        <begin position="908"/>
        <end position="917"/>
    </location>
</feature>
<dbReference type="PANTHER" id="PTHR46245:SF10">
    <property type="entry name" value="B3 DOMAIN-CONTAINING TRANSCRIPTION FACTOR VAL3"/>
    <property type="match status" value="1"/>
</dbReference>
<dbReference type="PROSITE" id="PS50863">
    <property type="entry name" value="B3"/>
    <property type="match status" value="1"/>
</dbReference>
<dbReference type="InterPro" id="IPR011124">
    <property type="entry name" value="Znf_CW"/>
</dbReference>
<dbReference type="InterPro" id="IPR015300">
    <property type="entry name" value="DNA-bd_pseudobarrel_sf"/>
</dbReference>
<keyword evidence="4" id="KW-0862">Zinc</keyword>
<accession>A0AAD4RUM9</accession>
<protein>
    <submittedName>
        <fullName evidence="12">Uncharacterized protein</fullName>
    </submittedName>
</protein>
<gene>
    <name evidence="12" type="ORF">MKW98_025809</name>
</gene>
<dbReference type="EMBL" id="JAJJMB010017985">
    <property type="protein sequence ID" value="KAI3832925.1"/>
    <property type="molecule type" value="Genomic_DNA"/>
</dbReference>
<dbReference type="AlphaFoldDB" id="A0AAD4RUM9"/>
<keyword evidence="6" id="KW-0238">DNA-binding</keyword>
<dbReference type="GO" id="GO:0003677">
    <property type="term" value="F:DNA binding"/>
    <property type="evidence" value="ECO:0007669"/>
    <property type="project" value="UniProtKB-KW"/>
</dbReference>
<keyword evidence="5" id="KW-0805">Transcription regulation</keyword>
<evidence type="ECO:0000256" key="4">
    <source>
        <dbReference type="ARBA" id="ARBA00022833"/>
    </source>
</evidence>
<feature type="region of interest" description="Disordered" evidence="9">
    <location>
        <begin position="936"/>
        <end position="979"/>
    </location>
</feature>
<keyword evidence="7" id="KW-0804">Transcription</keyword>
<evidence type="ECO:0000256" key="2">
    <source>
        <dbReference type="ARBA" id="ARBA00022723"/>
    </source>
</evidence>
<evidence type="ECO:0000259" key="10">
    <source>
        <dbReference type="PROSITE" id="PS50863"/>
    </source>
</evidence>
<keyword evidence="13" id="KW-1185">Reference proteome</keyword>
<dbReference type="GO" id="GO:0008270">
    <property type="term" value="F:zinc ion binding"/>
    <property type="evidence" value="ECO:0007669"/>
    <property type="project" value="UniProtKB-KW"/>
</dbReference>
<feature type="compositionally biased region" description="Low complexity" evidence="9">
    <location>
        <begin position="966"/>
        <end position="979"/>
    </location>
</feature>
<evidence type="ECO:0000256" key="8">
    <source>
        <dbReference type="ARBA" id="ARBA00023242"/>
    </source>
</evidence>
<evidence type="ECO:0000256" key="1">
    <source>
        <dbReference type="ARBA" id="ARBA00004123"/>
    </source>
</evidence>
<dbReference type="Pfam" id="PF07496">
    <property type="entry name" value="zf-CW"/>
    <property type="match status" value="1"/>
</dbReference>
<dbReference type="Gene3D" id="3.30.40.100">
    <property type="match status" value="1"/>
</dbReference>
<keyword evidence="3" id="KW-0863">Zinc-finger</keyword>
<organism evidence="12 13">
    <name type="scientific">Papaver atlanticum</name>
    <dbReference type="NCBI Taxonomy" id="357466"/>
    <lineage>
        <taxon>Eukaryota</taxon>
        <taxon>Viridiplantae</taxon>
        <taxon>Streptophyta</taxon>
        <taxon>Embryophyta</taxon>
        <taxon>Tracheophyta</taxon>
        <taxon>Spermatophyta</taxon>
        <taxon>Magnoliopsida</taxon>
        <taxon>Ranunculales</taxon>
        <taxon>Papaveraceae</taxon>
        <taxon>Papaveroideae</taxon>
        <taxon>Papaver</taxon>
    </lineage>
</organism>
<evidence type="ECO:0000256" key="7">
    <source>
        <dbReference type="ARBA" id="ARBA00023163"/>
    </source>
</evidence>
<keyword evidence="2" id="KW-0479">Metal-binding</keyword>
<dbReference type="Pfam" id="PF25813">
    <property type="entry name" value="zf_VAL1_N"/>
    <property type="match status" value="1"/>
</dbReference>
<dbReference type="Proteomes" id="UP001202328">
    <property type="component" value="Unassembled WGS sequence"/>
</dbReference>
<name>A0AAD4RUM9_9MAGN</name>
<comment type="caution">
    <text evidence="12">The sequence shown here is derived from an EMBL/GenBank/DDBJ whole genome shotgun (WGS) entry which is preliminary data.</text>
</comment>
<evidence type="ECO:0000256" key="5">
    <source>
        <dbReference type="ARBA" id="ARBA00023015"/>
    </source>
</evidence>
<sequence length="979" mass="108065">MMSTNSSSSSTKICFNPDCKDTKSERYRKGWRLRTSVYSELCDRCASAYEEGRFCDIFHSNAAGWRNCESCGKRVHCGCIVSTHAFVLLDAGGVDCMGCARKNIMMASNQLWPSSSMPERLKDLSVKNWNSGAGPSSVSGPSPVAGRWLSTPWSAAGAQSEVHPRGDNSSSTSLENKKHEDPSEKAPSTSLNLAVVDRFSNGTASLDTIKEFNPFHREDGYVDRQQVLRNFNGIRDPTDARNGVIAEPGLKSSASGITVETFAADARNRVISEPGYRRSASTNITFETLTQSFGNVSVQSCPAKDDRSTPYVGLTIPYSHHEPNVPNRISSYQPHLQHPPPLGKPFYPNQLGGIDLSAEAQIRNGRPRGDVRSRNQSLPRYSPRITDQELRQISGDSNSVITPLFEKMLSASDAGRIGRLVLPKKCAEAYFPTISNPEGLPLKVQDLQGREWVFQFRFWPNNNSRMYVLEGVTPCIQSMQLQAGDIVTFSRIDPEGKLVMGCRKASNGPGCDQDNQSSKAGDGIFKSPEGNIRNSKPCEVVSTSLMGGMESTSYSSINQFNSEDPTIDWSKVDKSSYIAKDVQCFKPSVLPSKRKSSTLGSRSKRLRIETEDQIELKLTWEEAQGLLRPQRDHAPSVVVIEGHSFEEYEEAPIIGRPTIFITNNVGERNQWAQCERCSKWRKLPEHALLPSRWICSDNLWDPERSSCSSAQELTLEQLEDILSSTSNDGSKNAKAKNKDSDPVEASEGLGALASVVTQENHEAFPSTQQTTTRHPRHKPGCTCIVCSQPPSGKGPKHKDTCTCNVCDTVRRRFRTLMERREKRQLEKEAETARKKQEENIENEDDRLISSSKKNKTNASSRKMIKESDENGIGNKLSSSPFKGGIDLNIQPEREDEHSTVPDLGDTARTMSHGEQPQMLASSDGYIELVVNKKEGVGNDAGGAVKLENDGSYGDGRYNLDTDQDHPVPTLVPVSTSTTG</sequence>
<comment type="subcellular location">
    <subcellularLocation>
        <location evidence="1">Nucleus</location>
    </subcellularLocation>
</comment>
<evidence type="ECO:0000256" key="3">
    <source>
        <dbReference type="ARBA" id="ARBA00022771"/>
    </source>
</evidence>
<evidence type="ECO:0000259" key="11">
    <source>
        <dbReference type="PROSITE" id="PS51050"/>
    </source>
</evidence>
<feature type="region of interest" description="Disordered" evidence="9">
    <location>
        <begin position="760"/>
        <end position="779"/>
    </location>
</feature>
<feature type="domain" description="CW-type" evidence="11">
    <location>
        <begin position="665"/>
        <end position="715"/>
    </location>
</feature>
<feature type="region of interest" description="Disordered" evidence="9">
    <location>
        <begin position="155"/>
        <end position="190"/>
    </location>
</feature>
<dbReference type="GO" id="GO:0006355">
    <property type="term" value="P:regulation of DNA-templated transcription"/>
    <property type="evidence" value="ECO:0007669"/>
    <property type="project" value="UniProtKB-ARBA"/>
</dbReference>
<evidence type="ECO:0000313" key="13">
    <source>
        <dbReference type="Proteomes" id="UP001202328"/>
    </source>
</evidence>
<dbReference type="PANTHER" id="PTHR46245">
    <property type="entry name" value="B3 DOMAIN-CONTAINING PROTEIN OS07G0563300"/>
    <property type="match status" value="1"/>
</dbReference>
<dbReference type="InterPro" id="IPR003340">
    <property type="entry name" value="B3_DNA-bd"/>
</dbReference>
<dbReference type="SUPFAM" id="SSF101936">
    <property type="entry name" value="DNA-binding pseudobarrel domain"/>
    <property type="match status" value="1"/>
</dbReference>
<dbReference type="FunFam" id="2.40.330.10:FF:000006">
    <property type="entry name" value="B3 domain-containing transcription repressor VAL1"/>
    <property type="match status" value="1"/>
</dbReference>
<dbReference type="PROSITE" id="PS51050">
    <property type="entry name" value="ZF_CW"/>
    <property type="match status" value="1"/>
</dbReference>
<feature type="compositionally biased region" description="Basic and acidic residues" evidence="9">
    <location>
        <begin position="175"/>
        <end position="184"/>
    </location>
</feature>